<feature type="compositionally biased region" description="Low complexity" evidence="1">
    <location>
        <begin position="24"/>
        <end position="43"/>
    </location>
</feature>
<protein>
    <submittedName>
        <fullName evidence="2">Uncharacterized protein</fullName>
    </submittedName>
</protein>
<feature type="region of interest" description="Disordered" evidence="1">
    <location>
        <begin position="1"/>
        <end position="57"/>
    </location>
</feature>
<evidence type="ECO:0000256" key="1">
    <source>
        <dbReference type="SAM" id="MobiDB-lite"/>
    </source>
</evidence>
<name>A0AAF0E3L1_9BASI</name>
<accession>A0AAF0E3L1</accession>
<feature type="compositionally biased region" description="Basic and acidic residues" evidence="1">
    <location>
        <begin position="8"/>
        <end position="23"/>
    </location>
</feature>
<gene>
    <name evidence="2" type="ORF">MOBT1_002549</name>
</gene>
<proteinExistence type="predicted"/>
<sequence length="112" mass="11892">MPVVQWSDDAHVAARPGDGEEHAGGAALPSGAAPEEASPAGAETDVPSAEGAAPQPEKWVAAEDAAEWNSLLTWARQQRGPQWDTGTGIWQVPRESEQYYGFSMREYGNLGA</sequence>
<keyword evidence="3" id="KW-1185">Reference proteome</keyword>
<organism evidence="2 3">
    <name type="scientific">Malassezia obtusa</name>
    <dbReference type="NCBI Taxonomy" id="76774"/>
    <lineage>
        <taxon>Eukaryota</taxon>
        <taxon>Fungi</taxon>
        <taxon>Dikarya</taxon>
        <taxon>Basidiomycota</taxon>
        <taxon>Ustilaginomycotina</taxon>
        <taxon>Malasseziomycetes</taxon>
        <taxon>Malasseziales</taxon>
        <taxon>Malasseziaceae</taxon>
        <taxon>Malassezia</taxon>
    </lineage>
</organism>
<dbReference type="Proteomes" id="UP001214603">
    <property type="component" value="Chromosome 6"/>
</dbReference>
<evidence type="ECO:0000313" key="2">
    <source>
        <dbReference type="EMBL" id="WFD03854.1"/>
    </source>
</evidence>
<reference evidence="2" key="1">
    <citation type="submission" date="2023-03" db="EMBL/GenBank/DDBJ databases">
        <title>Mating type loci evolution in Malassezia.</title>
        <authorList>
            <person name="Coelho M.A."/>
        </authorList>
    </citation>
    <scope>NUCLEOTIDE SEQUENCE</scope>
    <source>
        <strain evidence="2">CBS 7876</strain>
    </source>
</reference>
<dbReference type="AlphaFoldDB" id="A0AAF0E3L1"/>
<evidence type="ECO:0000313" key="3">
    <source>
        <dbReference type="Proteomes" id="UP001214603"/>
    </source>
</evidence>
<dbReference type="EMBL" id="CP119939">
    <property type="protein sequence ID" value="WFD03854.1"/>
    <property type="molecule type" value="Genomic_DNA"/>
</dbReference>